<protein>
    <submittedName>
        <fullName evidence="1">Uncharacterized protein</fullName>
    </submittedName>
</protein>
<dbReference type="EMBL" id="BAAAVI010000024">
    <property type="protein sequence ID" value="GAA2876039.1"/>
    <property type="molecule type" value="Genomic_DNA"/>
</dbReference>
<comment type="caution">
    <text evidence="1">The sequence shown here is derived from an EMBL/GenBank/DDBJ whole genome shotgun (WGS) entry which is preliminary data.</text>
</comment>
<keyword evidence="2" id="KW-1185">Reference proteome</keyword>
<organism evidence="1 2">
    <name type="scientific">Streptosporangium fragile</name>
    <dbReference type="NCBI Taxonomy" id="46186"/>
    <lineage>
        <taxon>Bacteria</taxon>
        <taxon>Bacillati</taxon>
        <taxon>Actinomycetota</taxon>
        <taxon>Actinomycetes</taxon>
        <taxon>Streptosporangiales</taxon>
        <taxon>Streptosporangiaceae</taxon>
        <taxon>Streptosporangium</taxon>
    </lineage>
</organism>
<sequence>MARPPYTYLRASIDGGVTRLAVSLYTADVGVLAAVTSDRRPFLDLSTSEAQISISTTGGGPVTAQDVALAREIVTAATRYLADCEHLHAEQSPQADRATA</sequence>
<evidence type="ECO:0000313" key="2">
    <source>
        <dbReference type="Proteomes" id="UP001500831"/>
    </source>
</evidence>
<name>A0ABP6II23_9ACTN</name>
<evidence type="ECO:0000313" key="1">
    <source>
        <dbReference type="EMBL" id="GAA2876039.1"/>
    </source>
</evidence>
<dbReference type="RefSeq" id="WP_344972928.1">
    <property type="nucleotide sequence ID" value="NZ_BAAAVI010000024.1"/>
</dbReference>
<gene>
    <name evidence="1" type="ORF">GCM10010517_37100</name>
</gene>
<accession>A0ABP6II23</accession>
<dbReference type="Proteomes" id="UP001500831">
    <property type="component" value="Unassembled WGS sequence"/>
</dbReference>
<proteinExistence type="predicted"/>
<reference evidence="2" key="1">
    <citation type="journal article" date="2019" name="Int. J. Syst. Evol. Microbiol.">
        <title>The Global Catalogue of Microorganisms (GCM) 10K type strain sequencing project: providing services to taxonomists for standard genome sequencing and annotation.</title>
        <authorList>
            <consortium name="The Broad Institute Genomics Platform"/>
            <consortium name="The Broad Institute Genome Sequencing Center for Infectious Disease"/>
            <person name="Wu L."/>
            <person name="Ma J."/>
        </authorList>
    </citation>
    <scope>NUCLEOTIDE SEQUENCE [LARGE SCALE GENOMIC DNA]</scope>
    <source>
        <strain evidence="2">JCM 6242</strain>
    </source>
</reference>